<evidence type="ECO:0000256" key="2">
    <source>
        <dbReference type="ARBA" id="ARBA00022980"/>
    </source>
</evidence>
<dbReference type="RefSeq" id="XP_036730075.1">
    <property type="nucleotide sequence ID" value="XM_036874180.1"/>
</dbReference>
<keyword evidence="3" id="KW-0687">Ribonucleoprotein</keyword>
<evidence type="ECO:0000256" key="4">
    <source>
        <dbReference type="ARBA" id="ARBA00035401"/>
    </source>
</evidence>
<dbReference type="Gene3D" id="3.40.50.10490">
    <property type="entry name" value="Glucose-6-phosphate isomerase like protein, domain 1"/>
    <property type="match status" value="1"/>
</dbReference>
<proteinExistence type="inferred from homology"/>
<dbReference type="PANTHER" id="PTHR11489">
    <property type="entry name" value="40S RIBOSOMAL PROTEIN SA"/>
    <property type="match status" value="1"/>
</dbReference>
<dbReference type="Proteomes" id="UP000694857">
    <property type="component" value="Chromosome 14"/>
</dbReference>
<dbReference type="InterPro" id="IPR023591">
    <property type="entry name" value="Ribosomal_uS2_flav_dom_sf"/>
</dbReference>
<dbReference type="GeneID" id="118906649"/>
<comment type="similarity">
    <text evidence="1">Belongs to the universal ribosomal protein uS2 family.</text>
</comment>
<evidence type="ECO:0000313" key="6">
    <source>
        <dbReference type="RefSeq" id="XP_036730075.1"/>
    </source>
</evidence>
<protein>
    <recommendedName>
        <fullName evidence="4">40S ribosomal protein SA</fullName>
    </recommendedName>
</protein>
<dbReference type="OrthoDB" id="414863at2759"/>
<dbReference type="KEGG" id="bmus:118906649"/>
<accession>A0A8B8ZCX3</accession>
<evidence type="ECO:0000313" key="5">
    <source>
        <dbReference type="Proteomes" id="UP000694857"/>
    </source>
</evidence>
<dbReference type="GO" id="GO:0003735">
    <property type="term" value="F:structural constituent of ribosome"/>
    <property type="evidence" value="ECO:0007669"/>
    <property type="project" value="InterPro"/>
</dbReference>
<organism evidence="5 6">
    <name type="scientific">Balaenoptera musculus</name>
    <name type="common">Blue whale</name>
    <dbReference type="NCBI Taxonomy" id="9771"/>
    <lineage>
        <taxon>Eukaryota</taxon>
        <taxon>Metazoa</taxon>
        <taxon>Chordata</taxon>
        <taxon>Craniata</taxon>
        <taxon>Vertebrata</taxon>
        <taxon>Euteleostomi</taxon>
        <taxon>Mammalia</taxon>
        <taxon>Eutheria</taxon>
        <taxon>Laurasiatheria</taxon>
        <taxon>Artiodactyla</taxon>
        <taxon>Whippomorpha</taxon>
        <taxon>Cetacea</taxon>
        <taxon>Mysticeti</taxon>
        <taxon>Balaenopteridae</taxon>
        <taxon>Balaenoptera</taxon>
    </lineage>
</organism>
<dbReference type="InterPro" id="IPR001865">
    <property type="entry name" value="Ribosomal_uS2"/>
</dbReference>
<dbReference type="GO" id="GO:0015935">
    <property type="term" value="C:small ribosomal subunit"/>
    <property type="evidence" value="ECO:0007669"/>
    <property type="project" value="InterPro"/>
</dbReference>
<gene>
    <name evidence="6" type="primary">LOC118906649</name>
</gene>
<dbReference type="AlphaFoldDB" id="A0A8B8ZCX3"/>
<reference evidence="6" key="1">
    <citation type="submission" date="2025-08" db="UniProtKB">
        <authorList>
            <consortium name="RefSeq"/>
        </authorList>
    </citation>
    <scope>IDENTIFICATION</scope>
    <source>
        <tissue evidence="6">Epidermis and Blubber</tissue>
    </source>
</reference>
<dbReference type="PRINTS" id="PR00395">
    <property type="entry name" value="RIBOSOMALS2"/>
</dbReference>
<keyword evidence="2" id="KW-0689">Ribosomal protein</keyword>
<evidence type="ECO:0000256" key="3">
    <source>
        <dbReference type="ARBA" id="ARBA00023274"/>
    </source>
</evidence>
<evidence type="ECO:0000256" key="1">
    <source>
        <dbReference type="ARBA" id="ARBA00006242"/>
    </source>
</evidence>
<dbReference type="SUPFAM" id="SSF52313">
    <property type="entry name" value="Ribosomal protein S2"/>
    <property type="match status" value="1"/>
</dbReference>
<dbReference type="GO" id="GO:0006412">
    <property type="term" value="P:translation"/>
    <property type="evidence" value="ECO:0007669"/>
    <property type="project" value="InterPro"/>
</dbReference>
<name>A0A8B8ZCX3_BALMU</name>
<keyword evidence="5" id="KW-1185">Reference proteome</keyword>
<sequence length="252" mass="27879">MSRALDVLQMKEEEVLKFLTEGTHLGDTSLDFQMEQCLYKRKSDGIYLVNLNRIWEKFLLAACAVDATENSTDVSVVTSRSTGQQAVLKFAAAAGATPTADCVTPGSFTHQIQAAFQEQRLLVVTDLRAAHQPLTQVSYVNLPTIALCNTDSTLCSLGIAIPYSNKGTHSGGPRWWVLTLEVLCMRGTIARGHPQEIMPDLYFHTHLEETEKEEQATAEKAVTKEEFRCEWTALAPEFTATQPEIPDWSAGV</sequence>
<dbReference type="InterPro" id="IPR005707">
    <property type="entry name" value="Ribosomal_uS2_euk/arc"/>
</dbReference>